<dbReference type="SMART" id="SM01012">
    <property type="entry name" value="ANTAR"/>
    <property type="match status" value="1"/>
</dbReference>
<dbReference type="PROSITE" id="PS50921">
    <property type="entry name" value="ANTAR"/>
    <property type="match status" value="1"/>
</dbReference>
<dbReference type="Proteomes" id="UP001589575">
    <property type="component" value="Unassembled WGS sequence"/>
</dbReference>
<dbReference type="InterPro" id="IPR011006">
    <property type="entry name" value="CheY-like_superfamily"/>
</dbReference>
<proteinExistence type="predicted"/>
<keyword evidence="3" id="KW-1185">Reference proteome</keyword>
<organism evidence="2 3">
    <name type="scientific">Citricoccus parietis</name>
    <dbReference type="NCBI Taxonomy" id="592307"/>
    <lineage>
        <taxon>Bacteria</taxon>
        <taxon>Bacillati</taxon>
        <taxon>Actinomycetota</taxon>
        <taxon>Actinomycetes</taxon>
        <taxon>Micrococcales</taxon>
        <taxon>Micrococcaceae</taxon>
        <taxon>Citricoccus</taxon>
    </lineage>
</organism>
<feature type="domain" description="ANTAR" evidence="1">
    <location>
        <begin position="3"/>
        <end position="64"/>
    </location>
</feature>
<dbReference type="InterPro" id="IPR005561">
    <property type="entry name" value="ANTAR"/>
</dbReference>
<dbReference type="InterPro" id="IPR036388">
    <property type="entry name" value="WH-like_DNA-bd_sf"/>
</dbReference>
<evidence type="ECO:0000313" key="3">
    <source>
        <dbReference type="Proteomes" id="UP001589575"/>
    </source>
</evidence>
<dbReference type="Gene3D" id="1.10.10.10">
    <property type="entry name" value="Winged helix-like DNA-binding domain superfamily/Winged helix DNA-binding domain"/>
    <property type="match status" value="1"/>
</dbReference>
<evidence type="ECO:0000313" key="2">
    <source>
        <dbReference type="EMBL" id="MFB9071492.1"/>
    </source>
</evidence>
<protein>
    <submittedName>
        <fullName evidence="2">ANTAR domain-containing protein</fullName>
    </submittedName>
</protein>
<dbReference type="Pfam" id="PF03861">
    <property type="entry name" value="ANTAR"/>
    <property type="match status" value="1"/>
</dbReference>
<accession>A0ABV5FXT0</accession>
<dbReference type="SUPFAM" id="SSF52172">
    <property type="entry name" value="CheY-like"/>
    <property type="match status" value="1"/>
</dbReference>
<comment type="caution">
    <text evidence="2">The sequence shown here is derived from an EMBL/GenBank/DDBJ whole genome shotgun (WGS) entry which is preliminary data.</text>
</comment>
<reference evidence="2 3" key="1">
    <citation type="submission" date="2024-09" db="EMBL/GenBank/DDBJ databases">
        <authorList>
            <person name="Sun Q."/>
            <person name="Mori K."/>
        </authorList>
    </citation>
    <scope>NUCLEOTIDE SEQUENCE [LARGE SCALE GENOMIC DNA]</scope>
    <source>
        <strain evidence="2 3">CCM 7609</strain>
    </source>
</reference>
<dbReference type="EMBL" id="JBHMFI010000001">
    <property type="protein sequence ID" value="MFB9071492.1"/>
    <property type="molecule type" value="Genomic_DNA"/>
</dbReference>
<name>A0ABV5FXT0_9MICC</name>
<gene>
    <name evidence="2" type="ORF">ACFFX0_09870</name>
</gene>
<sequence>MRLASHHETQADLDAALQSRTSINLAVGIIMGQNRCSQDEAFKILTEVSSHRNIKVRDLAASLVGQVGQAPTETHFDR</sequence>
<evidence type="ECO:0000259" key="1">
    <source>
        <dbReference type="PROSITE" id="PS50921"/>
    </source>
</evidence>